<proteinExistence type="predicted"/>
<reference evidence="1 2" key="1">
    <citation type="submission" date="2017-02" db="EMBL/GenBank/DDBJ databases">
        <title>Draft genome sequence of Haemophilus paracuniculus CCUG 43573 type strain.</title>
        <authorList>
            <person name="Engstrom-Jakobsson H."/>
            <person name="Salva-Serra F."/>
            <person name="Thorell K."/>
            <person name="Gonzales-Siles L."/>
            <person name="Karlsson R."/>
            <person name="Boulund F."/>
            <person name="Engstrand L."/>
            <person name="Kristiansson E."/>
            <person name="Moore E."/>
        </authorList>
    </citation>
    <scope>NUCLEOTIDE SEQUENCE [LARGE SCALE GENOMIC DNA]</scope>
    <source>
        <strain evidence="1 2">CCUG 43573</strain>
    </source>
</reference>
<accession>A0A1T0ATH5</accession>
<protein>
    <recommendedName>
        <fullName evidence="3">Lipopolysaccharide biosynthesis protein</fullName>
    </recommendedName>
</protein>
<dbReference type="AlphaFoldDB" id="A0A1T0ATH5"/>
<evidence type="ECO:0008006" key="3">
    <source>
        <dbReference type="Google" id="ProtNLM"/>
    </source>
</evidence>
<dbReference type="EMBL" id="MUYA01000004">
    <property type="protein sequence ID" value="OOR99861.1"/>
    <property type="molecule type" value="Genomic_DNA"/>
</dbReference>
<gene>
    <name evidence="1" type="ORF">B0187_03390</name>
</gene>
<evidence type="ECO:0000313" key="2">
    <source>
        <dbReference type="Proteomes" id="UP000190867"/>
    </source>
</evidence>
<evidence type="ECO:0000313" key="1">
    <source>
        <dbReference type="EMBL" id="OOR99861.1"/>
    </source>
</evidence>
<dbReference type="Proteomes" id="UP000190867">
    <property type="component" value="Unassembled WGS sequence"/>
</dbReference>
<sequence>MKIQYIMVMSGGPEAPLVFGDLKFDERVIYLEKPLNPISSLLDNFRKIHLATKINKKVELPLRGIWDKTLSLSTINFSKDVKYHIIFINTSIVKYNIEYLRNLKKQYNIDFYLYMLDSVNTYRGYEVRQYLFQYNILTRIYSFDNEDCKKYQFTYFVQPIAKQNLKNEGISENDYDLYFLGRSKGRGSELAKFYEKYHKQLKLNIKVLPDNQTEEDSFRKLGIYSDYIPYIENVSNILKSNVILELLQHKQSGNSLRYQEAIIYNKKLITTNKNIVNLPFFNEKNMVIIDNLDQIDLDWIQDKTIVDYCYNNEFSATKLIDHIAENV</sequence>
<dbReference type="STRING" id="734.B0187_03390"/>
<organism evidence="1 2">
    <name type="scientific">Haemophilus paracuniculus</name>
    <dbReference type="NCBI Taxonomy" id="734"/>
    <lineage>
        <taxon>Bacteria</taxon>
        <taxon>Pseudomonadati</taxon>
        <taxon>Pseudomonadota</taxon>
        <taxon>Gammaproteobacteria</taxon>
        <taxon>Pasteurellales</taxon>
        <taxon>Pasteurellaceae</taxon>
        <taxon>Haemophilus</taxon>
    </lineage>
</organism>
<name>A0A1T0ATH5_9PAST</name>
<comment type="caution">
    <text evidence="1">The sequence shown here is derived from an EMBL/GenBank/DDBJ whole genome shotgun (WGS) entry which is preliminary data.</text>
</comment>
<keyword evidence="2" id="KW-1185">Reference proteome</keyword>